<evidence type="ECO:0000256" key="12">
    <source>
        <dbReference type="ARBA" id="ARBA00034617"/>
    </source>
</evidence>
<keyword evidence="10 15" id="KW-0234">DNA repair</keyword>
<keyword evidence="6 15" id="KW-0347">Helicase</keyword>
<dbReference type="InterPro" id="IPR014001">
    <property type="entry name" value="Helicase_ATP-bd"/>
</dbReference>
<dbReference type="Pfam" id="PF19833">
    <property type="entry name" value="RecG_dom3_C"/>
    <property type="match status" value="1"/>
</dbReference>
<evidence type="ECO:0000256" key="9">
    <source>
        <dbReference type="ARBA" id="ARBA00023172"/>
    </source>
</evidence>
<dbReference type="InterPro" id="IPR001650">
    <property type="entry name" value="Helicase_C-like"/>
</dbReference>
<dbReference type="InterPro" id="IPR045562">
    <property type="entry name" value="RecG_dom3_C"/>
</dbReference>
<evidence type="ECO:0000256" key="11">
    <source>
        <dbReference type="ARBA" id="ARBA00023235"/>
    </source>
</evidence>
<accession>A0ABV8JRW7</accession>
<dbReference type="NCBIfam" id="TIGR00643">
    <property type="entry name" value="recG"/>
    <property type="match status" value="1"/>
</dbReference>
<evidence type="ECO:0000256" key="15">
    <source>
        <dbReference type="RuleBase" id="RU363016"/>
    </source>
</evidence>
<keyword evidence="9 15" id="KW-0233">DNA recombination</keyword>
<evidence type="ECO:0000259" key="17">
    <source>
        <dbReference type="PROSITE" id="PS51194"/>
    </source>
</evidence>
<evidence type="ECO:0000256" key="4">
    <source>
        <dbReference type="ARBA" id="ARBA00022763"/>
    </source>
</evidence>
<dbReference type="GO" id="GO:0016787">
    <property type="term" value="F:hydrolase activity"/>
    <property type="evidence" value="ECO:0007669"/>
    <property type="project" value="UniProtKB-KW"/>
</dbReference>
<keyword evidence="4 15" id="KW-0227">DNA damage</keyword>
<evidence type="ECO:0000256" key="3">
    <source>
        <dbReference type="ARBA" id="ARBA00022741"/>
    </source>
</evidence>
<dbReference type="SUPFAM" id="SSF50249">
    <property type="entry name" value="Nucleic acid-binding proteins"/>
    <property type="match status" value="1"/>
</dbReference>
<dbReference type="SUPFAM" id="SSF52540">
    <property type="entry name" value="P-loop containing nucleoside triphosphate hydrolases"/>
    <property type="match status" value="2"/>
</dbReference>
<evidence type="ECO:0000256" key="1">
    <source>
        <dbReference type="ARBA" id="ARBA00007504"/>
    </source>
</evidence>
<keyword evidence="11" id="KW-0413">Isomerase</keyword>
<dbReference type="CDD" id="cd04488">
    <property type="entry name" value="RecG_wedge_OBF"/>
    <property type="match status" value="1"/>
</dbReference>
<gene>
    <name evidence="18" type="primary">recG</name>
    <name evidence="18" type="ORF">ACFOUT_12240</name>
</gene>
<feature type="domain" description="Helicase C-terminal" evidence="17">
    <location>
        <begin position="479"/>
        <end position="646"/>
    </location>
</feature>
<feature type="domain" description="Helicase ATP-binding" evidence="16">
    <location>
        <begin position="285"/>
        <end position="460"/>
    </location>
</feature>
<organism evidence="18 19">
    <name type="scientific">Euzebyella saccharophila</name>
    <dbReference type="NCBI Taxonomy" id="679664"/>
    <lineage>
        <taxon>Bacteria</taxon>
        <taxon>Pseudomonadati</taxon>
        <taxon>Bacteroidota</taxon>
        <taxon>Flavobacteriia</taxon>
        <taxon>Flavobacteriales</taxon>
        <taxon>Flavobacteriaceae</taxon>
        <taxon>Euzebyella</taxon>
    </lineage>
</organism>
<comment type="similarity">
    <text evidence="1 15">Belongs to the helicase family. RecG subfamily.</text>
</comment>
<proteinExistence type="inferred from homology"/>
<dbReference type="Pfam" id="PF00270">
    <property type="entry name" value="DEAD"/>
    <property type="match status" value="1"/>
</dbReference>
<dbReference type="Gene3D" id="3.40.50.300">
    <property type="entry name" value="P-loop containing nucleotide triphosphate hydrolases"/>
    <property type="match status" value="2"/>
</dbReference>
<comment type="catalytic activity">
    <reaction evidence="12 15">
        <text>Couples ATP hydrolysis with the unwinding of duplex DNA by translocating in the 3'-5' direction.</text>
        <dbReference type="EC" id="5.6.2.4"/>
    </reaction>
</comment>
<dbReference type="PROSITE" id="PS51194">
    <property type="entry name" value="HELICASE_CTER"/>
    <property type="match status" value="1"/>
</dbReference>
<dbReference type="InterPro" id="IPR047112">
    <property type="entry name" value="RecG/Mfd"/>
</dbReference>
<dbReference type="InterPro" id="IPR011545">
    <property type="entry name" value="DEAD/DEAH_box_helicase_dom"/>
</dbReference>
<keyword evidence="3 15" id="KW-0547">Nucleotide-binding</keyword>
<dbReference type="PANTHER" id="PTHR47964">
    <property type="entry name" value="ATP-DEPENDENT DNA HELICASE HOMOLOG RECG, CHLOROPLASTIC"/>
    <property type="match status" value="1"/>
</dbReference>
<dbReference type="NCBIfam" id="NF008165">
    <property type="entry name" value="PRK10917.1-3"/>
    <property type="match status" value="1"/>
</dbReference>
<dbReference type="RefSeq" id="WP_192461403.1">
    <property type="nucleotide sequence ID" value="NZ_JACYFJ010000002.1"/>
</dbReference>
<dbReference type="GO" id="GO:0003678">
    <property type="term" value="F:DNA helicase activity"/>
    <property type="evidence" value="ECO:0007669"/>
    <property type="project" value="UniProtKB-EC"/>
</dbReference>
<sequence>MNIPNLQTPIVYLKGVGPNRAETLQSELGIHTYQDLLNLFPNRYLDKTQYYKIGQLQRSNADVQIAGKIVNIKTVEQKRGKRLVATFVDDTGDMELVWFRGQKWIRENLKLNTAYVIFGRCNWFNGKFSMPHPDMELLTEHQKGLKVGMQPIYPSTEKLSNKGITNRVVSKMMQQLFLETKARFSEPLSDNILQELHLLPKAESLLNIHFPKNQELLAKAQFRLKFEELFFIQLQLLTKKALRQQKIKGLPFDQVGEYFKEFYDHHLPFELTGAQKRVIKEIRHDLGSNAQMNRLLQGDVGSGKTIVGVMTMLLAIDNGYQACLMAPTEILANQHYSGIKELLDKVGLHCALLTGSTKKSERTVIHSNLENGSLHILVGTHALLEDKVQFQNLGLAIIDEQHRFGVAQRAKLWHKGGTPQNTDNETSAGSLPPHILVMTATPIPRTLAMSLYGDLDISVIDELPPGRKPVKTVHRFDSNRLKVFGFVRDEIKKGRQVYVVYPLIQESEALDYKDLMDGYESIARDFPMPNYQISIVHGQMKPADKDYEMDRFVRGETQIMVATTVIEVGVNVPNASVMIIESAERFGLSQLHQLRGRVGRGADQSYCILMTGHKLSEESKTRLHTMTQTNDGFEIAEVDLKLRGPGDIMGTQQSGVLNLKIADIVKDNDILKTARHYAIQILKADPRLEKPENLPIRHAYSQIVKHKNIWNYIS</sequence>
<evidence type="ECO:0000256" key="13">
    <source>
        <dbReference type="ARBA" id="ARBA00034808"/>
    </source>
</evidence>
<dbReference type="EMBL" id="JBHSAW010000010">
    <property type="protein sequence ID" value="MFC4096648.1"/>
    <property type="molecule type" value="Genomic_DNA"/>
</dbReference>
<keyword evidence="8" id="KW-0238">DNA-binding</keyword>
<evidence type="ECO:0000256" key="2">
    <source>
        <dbReference type="ARBA" id="ARBA00017846"/>
    </source>
</evidence>
<evidence type="ECO:0000313" key="19">
    <source>
        <dbReference type="Proteomes" id="UP001595814"/>
    </source>
</evidence>
<comment type="caution">
    <text evidence="18">The sequence shown here is derived from an EMBL/GenBank/DDBJ whole genome shotgun (WGS) entry which is preliminary data.</text>
</comment>
<comment type="catalytic activity">
    <reaction evidence="14 15">
        <text>ATP + H2O = ADP + phosphate + H(+)</text>
        <dbReference type="Rhea" id="RHEA:13065"/>
        <dbReference type="ChEBI" id="CHEBI:15377"/>
        <dbReference type="ChEBI" id="CHEBI:15378"/>
        <dbReference type="ChEBI" id="CHEBI:30616"/>
        <dbReference type="ChEBI" id="CHEBI:43474"/>
        <dbReference type="ChEBI" id="CHEBI:456216"/>
        <dbReference type="EC" id="5.6.2.4"/>
    </reaction>
</comment>
<dbReference type="SMART" id="SM00487">
    <property type="entry name" value="DEXDc"/>
    <property type="match status" value="1"/>
</dbReference>
<comment type="function">
    <text evidence="15">Plays a critical role in recombination and DNA repair. Helps process Holliday junction intermediates to mature products by catalyzing branch migration. Has replication fork regression activity, unwinds stalled or blocked replication forks to make a HJ that can be resolved. Has a DNA unwinding activity characteristic of a DNA helicase with 3'-5' polarity.</text>
</comment>
<dbReference type="Proteomes" id="UP001595814">
    <property type="component" value="Unassembled WGS sequence"/>
</dbReference>
<name>A0ABV8JRW7_9FLAO</name>
<evidence type="ECO:0000256" key="10">
    <source>
        <dbReference type="ARBA" id="ARBA00023204"/>
    </source>
</evidence>
<dbReference type="CDD" id="cd17992">
    <property type="entry name" value="DEXHc_RecG"/>
    <property type="match status" value="1"/>
</dbReference>
<dbReference type="Pfam" id="PF00271">
    <property type="entry name" value="Helicase_C"/>
    <property type="match status" value="1"/>
</dbReference>
<dbReference type="InterPro" id="IPR027417">
    <property type="entry name" value="P-loop_NTPase"/>
</dbReference>
<dbReference type="InterPro" id="IPR033454">
    <property type="entry name" value="RecG_wedge"/>
</dbReference>
<evidence type="ECO:0000256" key="8">
    <source>
        <dbReference type="ARBA" id="ARBA00023125"/>
    </source>
</evidence>
<keyword evidence="7 15" id="KW-0067">ATP-binding</keyword>
<dbReference type="InterPro" id="IPR004609">
    <property type="entry name" value="ATP-dep_DNA_helicase_RecG"/>
</dbReference>
<protein>
    <recommendedName>
        <fullName evidence="2 15">ATP-dependent DNA helicase RecG</fullName>
        <ecNumber evidence="13 15">5.6.2.4</ecNumber>
    </recommendedName>
</protein>
<dbReference type="EC" id="5.6.2.4" evidence="13 15"/>
<evidence type="ECO:0000256" key="5">
    <source>
        <dbReference type="ARBA" id="ARBA00022801"/>
    </source>
</evidence>
<reference evidence="19" key="1">
    <citation type="journal article" date="2019" name="Int. J. Syst. Evol. Microbiol.">
        <title>The Global Catalogue of Microorganisms (GCM) 10K type strain sequencing project: providing services to taxonomists for standard genome sequencing and annotation.</title>
        <authorList>
            <consortium name="The Broad Institute Genomics Platform"/>
            <consortium name="The Broad Institute Genome Sequencing Center for Infectious Disease"/>
            <person name="Wu L."/>
            <person name="Ma J."/>
        </authorList>
    </citation>
    <scope>NUCLEOTIDE SEQUENCE [LARGE SCALE GENOMIC DNA]</scope>
    <source>
        <strain evidence="19">CECT 7477</strain>
    </source>
</reference>
<dbReference type="SMART" id="SM00490">
    <property type="entry name" value="HELICc"/>
    <property type="match status" value="1"/>
</dbReference>
<dbReference type="Gene3D" id="2.40.50.140">
    <property type="entry name" value="Nucleic acid-binding proteins"/>
    <property type="match status" value="1"/>
</dbReference>
<dbReference type="Pfam" id="PF17191">
    <property type="entry name" value="RecG_wedge"/>
    <property type="match status" value="1"/>
</dbReference>
<keyword evidence="5 15" id="KW-0378">Hydrolase</keyword>
<dbReference type="NCBIfam" id="NF008168">
    <property type="entry name" value="PRK10917.2-2"/>
    <property type="match status" value="1"/>
</dbReference>
<evidence type="ECO:0000256" key="6">
    <source>
        <dbReference type="ARBA" id="ARBA00022806"/>
    </source>
</evidence>
<dbReference type="PROSITE" id="PS51192">
    <property type="entry name" value="HELICASE_ATP_BIND_1"/>
    <property type="match status" value="1"/>
</dbReference>
<dbReference type="PANTHER" id="PTHR47964:SF1">
    <property type="entry name" value="ATP-DEPENDENT DNA HELICASE HOMOLOG RECG, CHLOROPLASTIC"/>
    <property type="match status" value="1"/>
</dbReference>
<dbReference type="InterPro" id="IPR012340">
    <property type="entry name" value="NA-bd_OB-fold"/>
</dbReference>
<evidence type="ECO:0000256" key="14">
    <source>
        <dbReference type="ARBA" id="ARBA00048988"/>
    </source>
</evidence>
<evidence type="ECO:0000256" key="7">
    <source>
        <dbReference type="ARBA" id="ARBA00022840"/>
    </source>
</evidence>
<evidence type="ECO:0000313" key="18">
    <source>
        <dbReference type="EMBL" id="MFC4096648.1"/>
    </source>
</evidence>
<keyword evidence="19" id="KW-1185">Reference proteome</keyword>
<evidence type="ECO:0000259" key="16">
    <source>
        <dbReference type="PROSITE" id="PS51192"/>
    </source>
</evidence>